<dbReference type="AlphaFoldDB" id="A0A0C3ENU5"/>
<dbReference type="OrthoDB" id="4230923at2759"/>
<accession>A0A0C3ENU5</accession>
<evidence type="ECO:0008006" key="4">
    <source>
        <dbReference type="Google" id="ProtNLM"/>
    </source>
</evidence>
<feature type="compositionally biased region" description="Basic and acidic residues" evidence="1">
    <location>
        <begin position="146"/>
        <end position="163"/>
    </location>
</feature>
<evidence type="ECO:0000313" key="2">
    <source>
        <dbReference type="EMBL" id="KIM69864.1"/>
    </source>
</evidence>
<organism evidence="2 3">
    <name type="scientific">Scleroderma citrinum Foug A</name>
    <dbReference type="NCBI Taxonomy" id="1036808"/>
    <lineage>
        <taxon>Eukaryota</taxon>
        <taxon>Fungi</taxon>
        <taxon>Dikarya</taxon>
        <taxon>Basidiomycota</taxon>
        <taxon>Agaricomycotina</taxon>
        <taxon>Agaricomycetes</taxon>
        <taxon>Agaricomycetidae</taxon>
        <taxon>Boletales</taxon>
        <taxon>Sclerodermatineae</taxon>
        <taxon>Sclerodermataceae</taxon>
        <taxon>Scleroderma</taxon>
    </lineage>
</organism>
<dbReference type="EMBL" id="KN822005">
    <property type="protein sequence ID" value="KIM69864.1"/>
    <property type="molecule type" value="Genomic_DNA"/>
</dbReference>
<name>A0A0C3ENU5_9AGAM</name>
<evidence type="ECO:0000256" key="1">
    <source>
        <dbReference type="SAM" id="MobiDB-lite"/>
    </source>
</evidence>
<dbReference type="Proteomes" id="UP000053989">
    <property type="component" value="Unassembled WGS sequence"/>
</dbReference>
<reference evidence="3" key="2">
    <citation type="submission" date="2015-01" db="EMBL/GenBank/DDBJ databases">
        <title>Evolutionary Origins and Diversification of the Mycorrhizal Mutualists.</title>
        <authorList>
            <consortium name="DOE Joint Genome Institute"/>
            <consortium name="Mycorrhizal Genomics Consortium"/>
            <person name="Kohler A."/>
            <person name="Kuo A."/>
            <person name="Nagy L.G."/>
            <person name="Floudas D."/>
            <person name="Copeland A."/>
            <person name="Barry K.W."/>
            <person name="Cichocki N."/>
            <person name="Veneault-Fourrey C."/>
            <person name="LaButti K."/>
            <person name="Lindquist E.A."/>
            <person name="Lipzen A."/>
            <person name="Lundell T."/>
            <person name="Morin E."/>
            <person name="Murat C."/>
            <person name="Riley R."/>
            <person name="Ohm R."/>
            <person name="Sun H."/>
            <person name="Tunlid A."/>
            <person name="Henrissat B."/>
            <person name="Grigoriev I.V."/>
            <person name="Hibbett D.S."/>
            <person name="Martin F."/>
        </authorList>
    </citation>
    <scope>NUCLEOTIDE SEQUENCE [LARGE SCALE GENOMIC DNA]</scope>
    <source>
        <strain evidence="3">Foug A</strain>
    </source>
</reference>
<gene>
    <name evidence="2" type="ORF">SCLCIDRAFT_101501</name>
</gene>
<feature type="non-terminal residue" evidence="2">
    <location>
        <position position="1"/>
    </location>
</feature>
<evidence type="ECO:0000313" key="3">
    <source>
        <dbReference type="Proteomes" id="UP000053989"/>
    </source>
</evidence>
<protein>
    <recommendedName>
        <fullName evidence="4">CCHC-type domain-containing protein</fullName>
    </recommendedName>
</protein>
<keyword evidence="3" id="KW-1185">Reference proteome</keyword>
<sequence length="163" mass="18778">EEANKAIKNGLVILGPCYPVWKLLPEPTRCMKCQSFEGSHFAKDCTKTIDTCGTCAKNYRTKDCEFTSLEQHFCTNCQEPGHAAWDRECPVYLTKVKKYHACIADAHYRFYPEQENPETWELDTDPDQPWPTTDQDNLAHHYANPHSKERNNPNKGERASNLL</sequence>
<reference evidence="2 3" key="1">
    <citation type="submission" date="2014-04" db="EMBL/GenBank/DDBJ databases">
        <authorList>
            <consortium name="DOE Joint Genome Institute"/>
            <person name="Kuo A."/>
            <person name="Kohler A."/>
            <person name="Nagy L.G."/>
            <person name="Floudas D."/>
            <person name="Copeland A."/>
            <person name="Barry K.W."/>
            <person name="Cichocki N."/>
            <person name="Veneault-Fourrey C."/>
            <person name="LaButti K."/>
            <person name="Lindquist E.A."/>
            <person name="Lipzen A."/>
            <person name="Lundell T."/>
            <person name="Morin E."/>
            <person name="Murat C."/>
            <person name="Sun H."/>
            <person name="Tunlid A."/>
            <person name="Henrissat B."/>
            <person name="Grigoriev I.V."/>
            <person name="Hibbett D.S."/>
            <person name="Martin F."/>
            <person name="Nordberg H.P."/>
            <person name="Cantor M.N."/>
            <person name="Hua S.X."/>
        </authorList>
    </citation>
    <scope>NUCLEOTIDE SEQUENCE [LARGE SCALE GENOMIC DNA]</scope>
    <source>
        <strain evidence="2 3">Foug A</strain>
    </source>
</reference>
<feature type="region of interest" description="Disordered" evidence="1">
    <location>
        <begin position="118"/>
        <end position="163"/>
    </location>
</feature>
<proteinExistence type="predicted"/>
<dbReference type="InParanoid" id="A0A0C3ENU5"/>
<dbReference type="HOGENOM" id="CLU_138299_0_0_1"/>